<dbReference type="GO" id="GO:0003735">
    <property type="term" value="F:structural constituent of ribosome"/>
    <property type="evidence" value="ECO:0007669"/>
    <property type="project" value="InterPro"/>
</dbReference>
<evidence type="ECO:0000256" key="4">
    <source>
        <dbReference type="ARBA" id="ARBA00023274"/>
    </source>
</evidence>
<dbReference type="AlphaFoldDB" id="A0A0H4TAF9"/>
<dbReference type="PANTHER" id="PTHR15892:SF2">
    <property type="entry name" value="LARGE RIBOSOMAL SUBUNIT PROTEIN UL30M"/>
    <property type="match status" value="1"/>
</dbReference>
<reference evidence="8" key="1">
    <citation type="journal article" date="2015" name="ISME J.">
        <title>Aquifer environment selects for microbial species cohorts in sediment and groundwater.</title>
        <authorList>
            <person name="Hug L.A."/>
            <person name="Thomas B.C."/>
            <person name="Brown C.T."/>
            <person name="Frischkorn K.R."/>
            <person name="Williams K.H."/>
            <person name="Tringe S.G."/>
            <person name="Banfield J.F."/>
        </authorList>
    </citation>
    <scope>NUCLEOTIDE SEQUENCE</scope>
</reference>
<evidence type="ECO:0000256" key="1">
    <source>
        <dbReference type="ARBA" id="ARBA00007594"/>
    </source>
</evidence>
<comment type="similarity">
    <text evidence="1 5 6">Belongs to the universal ribosomal protein uL30 family.</text>
</comment>
<accession>A0A0H4TAF9</accession>
<dbReference type="NCBIfam" id="TIGR01308">
    <property type="entry name" value="rpmD_bact"/>
    <property type="match status" value="1"/>
</dbReference>
<organism evidence="8">
    <name type="scientific">uncultured Chloroflexi bacterium Rifle_16ft_4_minimus_899</name>
    <dbReference type="NCBI Taxonomy" id="1665081"/>
    <lineage>
        <taxon>Bacteria</taxon>
        <taxon>Bacillati</taxon>
        <taxon>Chloroflexota</taxon>
        <taxon>environmental samples</taxon>
    </lineage>
</organism>
<dbReference type="PROSITE" id="PS00634">
    <property type="entry name" value="RIBOSOMAL_L30"/>
    <property type="match status" value="1"/>
</dbReference>
<gene>
    <name evidence="5 8" type="primary">rpmD</name>
</gene>
<dbReference type="PANTHER" id="PTHR15892">
    <property type="entry name" value="MITOCHONDRIAL RIBOSOMAL PROTEIN L30"/>
    <property type="match status" value="1"/>
</dbReference>
<dbReference type="InterPro" id="IPR036919">
    <property type="entry name" value="Ribo_uL30_ferredoxin-like_sf"/>
</dbReference>
<keyword evidence="4 5" id="KW-0687">Ribonucleoprotein</keyword>
<name>A0A0H4TAF9_9CHLR</name>
<dbReference type="InterPro" id="IPR016082">
    <property type="entry name" value="Ribosomal_uL30_ferredoxin-like"/>
</dbReference>
<dbReference type="InterPro" id="IPR018038">
    <property type="entry name" value="Ribosomal_uL30_CS"/>
</dbReference>
<feature type="domain" description="Large ribosomal subunit protein uL30-like ferredoxin-like fold" evidence="7">
    <location>
        <begin position="5"/>
        <end position="55"/>
    </location>
</feature>
<evidence type="ECO:0000256" key="6">
    <source>
        <dbReference type="RuleBase" id="RU003734"/>
    </source>
</evidence>
<keyword evidence="3 5" id="KW-0689">Ribosomal protein</keyword>
<comment type="subunit">
    <text evidence="2 5">Part of the 50S ribosomal subunit.</text>
</comment>
<dbReference type="PIRSF" id="PIRSF002211">
    <property type="entry name" value="Ribosomal_L30_bac-type"/>
    <property type="match status" value="1"/>
</dbReference>
<evidence type="ECO:0000259" key="7">
    <source>
        <dbReference type="Pfam" id="PF00327"/>
    </source>
</evidence>
<dbReference type="HAMAP" id="MF_01371_B">
    <property type="entry name" value="Ribosomal_uL30_B"/>
    <property type="match status" value="1"/>
</dbReference>
<proteinExistence type="inferred from homology"/>
<dbReference type="Pfam" id="PF00327">
    <property type="entry name" value="Ribosomal_L30"/>
    <property type="match status" value="1"/>
</dbReference>
<evidence type="ECO:0000313" key="8">
    <source>
        <dbReference type="EMBL" id="AKQ04918.1"/>
    </source>
</evidence>
<evidence type="ECO:0000256" key="5">
    <source>
        <dbReference type="HAMAP-Rule" id="MF_01371"/>
    </source>
</evidence>
<evidence type="ECO:0000256" key="2">
    <source>
        <dbReference type="ARBA" id="ARBA00011838"/>
    </source>
</evidence>
<dbReference type="GO" id="GO:0022625">
    <property type="term" value="C:cytosolic large ribosomal subunit"/>
    <property type="evidence" value="ECO:0007669"/>
    <property type="project" value="TreeGrafter"/>
</dbReference>
<evidence type="ECO:0000256" key="3">
    <source>
        <dbReference type="ARBA" id="ARBA00022980"/>
    </source>
</evidence>
<dbReference type="CDD" id="cd01658">
    <property type="entry name" value="Ribosomal_L30"/>
    <property type="match status" value="1"/>
</dbReference>
<dbReference type="Gene3D" id="3.30.1390.20">
    <property type="entry name" value="Ribosomal protein L30, ferredoxin-like fold domain"/>
    <property type="match status" value="1"/>
</dbReference>
<dbReference type="EMBL" id="KT007054">
    <property type="protein sequence ID" value="AKQ04918.1"/>
    <property type="molecule type" value="Genomic_DNA"/>
</dbReference>
<sequence length="66" mass="7108">MAGSLRVTQRKSTIGHTAATRATVRALGLRRVGHTVVVPDNAAIRGMLRAVRFLVVVEEEGQVKAE</sequence>
<dbReference type="GO" id="GO:0006412">
    <property type="term" value="P:translation"/>
    <property type="evidence" value="ECO:0007669"/>
    <property type="project" value="UniProtKB-UniRule"/>
</dbReference>
<dbReference type="InterPro" id="IPR005996">
    <property type="entry name" value="Ribosomal_uL30_bac-type"/>
</dbReference>
<dbReference type="SUPFAM" id="SSF55129">
    <property type="entry name" value="Ribosomal protein L30p/L7e"/>
    <property type="match status" value="1"/>
</dbReference>
<protein>
    <recommendedName>
        <fullName evidence="5">Large ribosomal subunit protein uL30</fullName>
    </recommendedName>
</protein>